<accession>A0ABX6DFX9</accession>
<sequence length="117" mass="13474">MTLEVGLLKKESLLNRVLASLMHLFSLLLTFILPILVYMVTKGRNDYFANHAKEGMNLHFTFFPILLVLTFVSKKINMVSILSFSLIILETILIVIATIYTLKGKKFSYPVIRYFKV</sequence>
<name>A0ABX6DFX9_9BACI</name>
<dbReference type="EMBL" id="CP045835">
    <property type="protein sequence ID" value="QGG53607.1"/>
    <property type="molecule type" value="Genomic_DNA"/>
</dbReference>
<comment type="subcellular location">
    <subcellularLocation>
        <location evidence="1">Membrane</location>
        <topology evidence="1">Multi-pass membrane protein</topology>
    </subcellularLocation>
</comment>
<keyword evidence="2 5" id="KW-0812">Transmembrane</keyword>
<reference evidence="6 7" key="1">
    <citation type="submission" date="2019-11" db="EMBL/GenBank/DDBJ databases">
        <title>Whole Genome Sequencing and Comparative Genomic Analyses of Lysinibacillus pakistanensis LZH-9, a Halotolerant Strain with Excellent COD Removal Capability.</title>
        <authorList>
            <person name="Zhou H."/>
        </authorList>
    </citation>
    <scope>NUCLEOTIDE SEQUENCE [LARGE SCALE GENOMIC DNA]</scope>
    <source>
        <strain evidence="6 7">LZH-9</strain>
    </source>
</reference>
<dbReference type="Proteomes" id="UP000373269">
    <property type="component" value="Chromosome"/>
</dbReference>
<protein>
    <submittedName>
        <fullName evidence="6">DUF4870 domain-containing protein</fullName>
    </submittedName>
</protein>
<feature type="transmembrane region" description="Helical" evidence="5">
    <location>
        <begin position="20"/>
        <end position="40"/>
    </location>
</feature>
<keyword evidence="3 5" id="KW-1133">Transmembrane helix</keyword>
<evidence type="ECO:0000256" key="5">
    <source>
        <dbReference type="SAM" id="Phobius"/>
    </source>
</evidence>
<evidence type="ECO:0000256" key="3">
    <source>
        <dbReference type="ARBA" id="ARBA00022989"/>
    </source>
</evidence>
<evidence type="ECO:0000256" key="4">
    <source>
        <dbReference type="ARBA" id="ARBA00023136"/>
    </source>
</evidence>
<evidence type="ECO:0000313" key="6">
    <source>
        <dbReference type="EMBL" id="QGG53607.1"/>
    </source>
</evidence>
<organism evidence="6 7">
    <name type="scientific">Lysinibacillus pakistanensis</name>
    <dbReference type="NCBI Taxonomy" id="759811"/>
    <lineage>
        <taxon>Bacteria</taxon>
        <taxon>Bacillati</taxon>
        <taxon>Bacillota</taxon>
        <taxon>Bacilli</taxon>
        <taxon>Bacillales</taxon>
        <taxon>Bacillaceae</taxon>
        <taxon>Lysinibacillus</taxon>
    </lineage>
</organism>
<gene>
    <name evidence="6" type="ORF">GDS87_23320</name>
</gene>
<dbReference type="InterPro" id="IPR019109">
    <property type="entry name" value="MamF_MmsF"/>
</dbReference>
<feature type="transmembrane region" description="Helical" evidence="5">
    <location>
        <begin position="79"/>
        <end position="102"/>
    </location>
</feature>
<dbReference type="Pfam" id="PF09685">
    <property type="entry name" value="MamF_MmsF"/>
    <property type="match status" value="1"/>
</dbReference>
<evidence type="ECO:0000256" key="1">
    <source>
        <dbReference type="ARBA" id="ARBA00004141"/>
    </source>
</evidence>
<keyword evidence="7" id="KW-1185">Reference proteome</keyword>
<evidence type="ECO:0000256" key="2">
    <source>
        <dbReference type="ARBA" id="ARBA00022692"/>
    </source>
</evidence>
<proteinExistence type="predicted"/>
<keyword evidence="4 5" id="KW-0472">Membrane</keyword>
<evidence type="ECO:0000313" key="7">
    <source>
        <dbReference type="Proteomes" id="UP000373269"/>
    </source>
</evidence>
<feature type="transmembrane region" description="Helical" evidence="5">
    <location>
        <begin position="56"/>
        <end position="73"/>
    </location>
</feature>